<dbReference type="Ensembl" id="ENSPSNT00000028245.1">
    <property type="protein sequence ID" value="ENSPSNP00000025123.1"/>
    <property type="gene ID" value="ENSPSNG00000018326.1"/>
</dbReference>
<proteinExistence type="predicted"/>
<accession>A0A8C9CJ25</accession>
<evidence type="ECO:0000313" key="1">
    <source>
        <dbReference type="Ensembl" id="ENSPSNP00000025123.1"/>
    </source>
</evidence>
<dbReference type="Proteomes" id="UP000694554">
    <property type="component" value="Chromosome 15"/>
</dbReference>
<name>A0A8C9CJ25_PHOSS</name>
<sequence>MCNPASKAEASSMTSGQGGFLSCVPGCHWGTAGGGGGGSGSHCRGSCRGEGGEQALMGAPRALCPCHQWLEEVGPQHLCTWPLGSGGWFWLGDAFHCHPRKSTCGPWRGSPTRYVGRGGVLGNLMFSTLTPFFVFKVGVGTAAKSGAGLDPSLSPLPSRLPCSGWWVAAASRSSEPSSYGGRALGASARSAHFPLWWECSQVALTDTFNERD</sequence>
<evidence type="ECO:0000313" key="2">
    <source>
        <dbReference type="Proteomes" id="UP000694554"/>
    </source>
</evidence>
<organism evidence="1 2">
    <name type="scientific">Phocoena sinus</name>
    <name type="common">Vaquita</name>
    <dbReference type="NCBI Taxonomy" id="42100"/>
    <lineage>
        <taxon>Eukaryota</taxon>
        <taxon>Metazoa</taxon>
        <taxon>Chordata</taxon>
        <taxon>Craniata</taxon>
        <taxon>Vertebrata</taxon>
        <taxon>Euteleostomi</taxon>
        <taxon>Mammalia</taxon>
        <taxon>Eutheria</taxon>
        <taxon>Laurasiatheria</taxon>
        <taxon>Artiodactyla</taxon>
        <taxon>Whippomorpha</taxon>
        <taxon>Cetacea</taxon>
        <taxon>Odontoceti</taxon>
        <taxon>Phocoenidae</taxon>
        <taxon>Phocoena</taxon>
    </lineage>
</organism>
<reference evidence="1" key="3">
    <citation type="submission" date="2025-09" db="UniProtKB">
        <authorList>
            <consortium name="Ensembl"/>
        </authorList>
    </citation>
    <scope>IDENTIFICATION</scope>
</reference>
<keyword evidence="2" id="KW-1185">Reference proteome</keyword>
<dbReference type="GeneTree" id="ENSGT00910000147242"/>
<reference evidence="1" key="2">
    <citation type="submission" date="2025-08" db="UniProtKB">
        <authorList>
            <consortium name="Ensembl"/>
        </authorList>
    </citation>
    <scope>IDENTIFICATION</scope>
</reference>
<protein>
    <submittedName>
        <fullName evidence="1">Uncharacterized protein</fullName>
    </submittedName>
</protein>
<dbReference type="PROSITE" id="PS51257">
    <property type="entry name" value="PROKAR_LIPOPROTEIN"/>
    <property type="match status" value="1"/>
</dbReference>
<dbReference type="AlphaFoldDB" id="A0A8C9CJ25"/>
<reference evidence="1" key="1">
    <citation type="submission" date="2019-08" db="EMBL/GenBank/DDBJ databases">
        <title>Phocoena sinus (Vaquita) genome, mPhoSin1, primary haplotype.</title>
        <authorList>
            <person name="Morin P."/>
            <person name="Mountcastle J."/>
            <person name="Fungtammasan C."/>
            <person name="Rhie A."/>
            <person name="Rojas-Bracho L."/>
            <person name="Smith C.R."/>
            <person name="Taylor B.L."/>
            <person name="Gulland F.M.D."/>
            <person name="Musser W."/>
            <person name="Houck M."/>
            <person name="Haase B."/>
            <person name="Paez S."/>
            <person name="Howe K."/>
            <person name="Torrance J."/>
            <person name="Formenti G."/>
            <person name="Phillippy A."/>
            <person name="Ryder O."/>
            <person name="Jarvis E.D."/>
            <person name="Fedrigo O."/>
        </authorList>
    </citation>
    <scope>NUCLEOTIDE SEQUENCE [LARGE SCALE GENOMIC DNA]</scope>
</reference>